<feature type="signal peptide" evidence="4">
    <location>
        <begin position="1"/>
        <end position="23"/>
    </location>
</feature>
<dbReference type="OMA" id="NARDYEH"/>
<gene>
    <name evidence="5" type="ORF">PBRA_007854</name>
</gene>
<dbReference type="Gene3D" id="1.25.40.20">
    <property type="entry name" value="Ankyrin repeat-containing domain"/>
    <property type="match status" value="2"/>
</dbReference>
<organism evidence="5 6">
    <name type="scientific">Plasmodiophora brassicae</name>
    <name type="common">Clubroot disease agent</name>
    <dbReference type="NCBI Taxonomy" id="37360"/>
    <lineage>
        <taxon>Eukaryota</taxon>
        <taxon>Sar</taxon>
        <taxon>Rhizaria</taxon>
        <taxon>Endomyxa</taxon>
        <taxon>Phytomyxea</taxon>
        <taxon>Plasmodiophorida</taxon>
        <taxon>Plasmodiophoridae</taxon>
        <taxon>Plasmodiophora</taxon>
    </lineage>
</organism>
<dbReference type="PROSITE" id="PS50297">
    <property type="entry name" value="ANK_REP_REGION"/>
    <property type="match status" value="2"/>
</dbReference>
<proteinExistence type="predicted"/>
<dbReference type="Pfam" id="PF00023">
    <property type="entry name" value="Ank"/>
    <property type="match status" value="1"/>
</dbReference>
<accession>A0A0G4IXV6</accession>
<dbReference type="PANTHER" id="PTHR24126">
    <property type="entry name" value="ANKYRIN REPEAT, PH AND SEC7 DOMAIN CONTAINING PROTEIN SECG-RELATED"/>
    <property type="match status" value="1"/>
</dbReference>
<keyword evidence="2 3" id="KW-0040">ANK repeat</keyword>
<dbReference type="EMBL" id="CDSF01000097">
    <property type="protein sequence ID" value="CEP00120.1"/>
    <property type="molecule type" value="Genomic_DNA"/>
</dbReference>
<sequence length="404" mass="44299">MPLAASLLILTVVLPGILDVVRAHPSDEDIAGGSIEATTINNWDDIASYRTVLPEQSFLRLVYSAPGLVRLAQLATTNERQVILEGLRESLLYGYHSIGSWACEKQWDKGQTLLQWASFHGETAIVELLLSAPGINVHVADWTLHRTPLHWASYRGQPAIVKMLLAASGMDVNARDYEHKTPLHLGVENTDAKVVNLLVQDARTDINTVDQDGKTPLQYAIESWRSADAYSGSTRQLRRVIKALIGAGAIDVGTARYTALYWAVDNGLQDIVKLLLQKGVDANHGGPSRSTPLCKAVKKDLHHIVKTLLRHQGTDVNVGNPLLLAVQKGHWAIAEMLVKRVDIDVTSQGVRDAMQLAKLCGHSQLKSLLETGRSAGRRPRKGLFGNPCLSMDCFDPDAHIRPSH</sequence>
<evidence type="ECO:0000313" key="6">
    <source>
        <dbReference type="Proteomes" id="UP000039324"/>
    </source>
</evidence>
<keyword evidence="6" id="KW-1185">Reference proteome</keyword>
<dbReference type="SMART" id="SM00248">
    <property type="entry name" value="ANK"/>
    <property type="match status" value="7"/>
</dbReference>
<feature type="repeat" description="ANK" evidence="3">
    <location>
        <begin position="255"/>
        <end position="283"/>
    </location>
</feature>
<evidence type="ECO:0000256" key="2">
    <source>
        <dbReference type="ARBA" id="ARBA00023043"/>
    </source>
</evidence>
<reference evidence="5 6" key="1">
    <citation type="submission" date="2015-02" db="EMBL/GenBank/DDBJ databases">
        <authorList>
            <person name="Chooi Y.-H."/>
        </authorList>
    </citation>
    <scope>NUCLEOTIDE SEQUENCE [LARGE SCALE GENOMIC DNA]</scope>
    <source>
        <strain evidence="5">E3</strain>
    </source>
</reference>
<dbReference type="STRING" id="37360.A0A0G4IXV6"/>
<evidence type="ECO:0000256" key="1">
    <source>
        <dbReference type="ARBA" id="ARBA00022737"/>
    </source>
</evidence>
<evidence type="ECO:0000256" key="4">
    <source>
        <dbReference type="SAM" id="SignalP"/>
    </source>
</evidence>
<dbReference type="Proteomes" id="UP000039324">
    <property type="component" value="Unassembled WGS sequence"/>
</dbReference>
<dbReference type="InterPro" id="IPR036770">
    <property type="entry name" value="Ankyrin_rpt-contain_sf"/>
</dbReference>
<dbReference type="OrthoDB" id="4772757at2759"/>
<feature type="repeat" description="ANK" evidence="3">
    <location>
        <begin position="144"/>
        <end position="177"/>
    </location>
</feature>
<keyword evidence="1" id="KW-0677">Repeat</keyword>
<dbReference type="Pfam" id="PF12796">
    <property type="entry name" value="Ank_2"/>
    <property type="match status" value="2"/>
</dbReference>
<dbReference type="InterPro" id="IPR002110">
    <property type="entry name" value="Ankyrin_rpt"/>
</dbReference>
<evidence type="ECO:0000256" key="3">
    <source>
        <dbReference type="PROSITE-ProRule" id="PRU00023"/>
    </source>
</evidence>
<dbReference type="PANTHER" id="PTHR24126:SF14">
    <property type="entry name" value="ANK_REP_REGION DOMAIN-CONTAINING PROTEIN"/>
    <property type="match status" value="1"/>
</dbReference>
<protein>
    <submittedName>
        <fullName evidence="5">Uncharacterized protein</fullName>
    </submittedName>
</protein>
<dbReference type="PROSITE" id="PS50088">
    <property type="entry name" value="ANK_REPEAT"/>
    <property type="match status" value="2"/>
</dbReference>
<dbReference type="SUPFAM" id="SSF48403">
    <property type="entry name" value="Ankyrin repeat"/>
    <property type="match status" value="1"/>
</dbReference>
<keyword evidence="4" id="KW-0732">Signal</keyword>
<dbReference type="AlphaFoldDB" id="A0A0G4IXV6"/>
<name>A0A0G4IXV6_PLABS</name>
<feature type="chain" id="PRO_5005193222" evidence="4">
    <location>
        <begin position="24"/>
        <end position="404"/>
    </location>
</feature>
<evidence type="ECO:0000313" key="5">
    <source>
        <dbReference type="EMBL" id="CEP00120.1"/>
    </source>
</evidence>
<dbReference type="SUPFAM" id="SSF140860">
    <property type="entry name" value="Pseudo ankyrin repeat-like"/>
    <property type="match status" value="1"/>
</dbReference>